<dbReference type="Pfam" id="PF00168">
    <property type="entry name" value="C2"/>
    <property type="match status" value="1"/>
</dbReference>
<feature type="chain" id="PRO_5037687862" description="C2 domain-containing protein" evidence="1">
    <location>
        <begin position="26"/>
        <end position="343"/>
    </location>
</feature>
<evidence type="ECO:0000313" key="3">
    <source>
        <dbReference type="EMBL" id="MBE9029321.1"/>
    </source>
</evidence>
<evidence type="ECO:0000256" key="1">
    <source>
        <dbReference type="SAM" id="SignalP"/>
    </source>
</evidence>
<dbReference type="InterPro" id="IPR035892">
    <property type="entry name" value="C2_domain_sf"/>
</dbReference>
<feature type="domain" description="C2" evidence="2">
    <location>
        <begin position="155"/>
        <end position="295"/>
    </location>
</feature>
<comment type="caution">
    <text evidence="3">The sequence shown here is derived from an EMBL/GenBank/DDBJ whole genome shotgun (WGS) entry which is preliminary data.</text>
</comment>
<gene>
    <name evidence="3" type="ORF">IQ266_06035</name>
</gene>
<sequence length="343" mass="38447">MKHQCFTAGIQIITTLILSAAPALATSRPGFDSLKPQTLVMESEPNDTRASHISDVSNERFFRFNGKVGGADRQDIRAVRLADYVRRDTPVQLWLSSGREKVYARVFRDTNGNGTIDASDTVIARFGERGAAQQVVFQRQQSYLFEIYTAKRQPVKSPIKYTFGISPVKPSSSRVTVTVINAKALGTFDRKRSGRSSDDADFYTKVNIGTYITGDSPKTFQYAKGRTRTIENNDNPVFNQSFSYRHIGNRSRLMKPVLVEFRLMDADEGSDDAAILSAKSPSCFVRYDPGTNRVYDLDGKVLGQAGENITVRGWINPQTDREEPIKTAALTFRIDYTFQNTNF</sequence>
<keyword evidence="4" id="KW-1185">Reference proteome</keyword>
<proteinExistence type="predicted"/>
<dbReference type="InterPro" id="IPR000008">
    <property type="entry name" value="C2_dom"/>
</dbReference>
<dbReference type="Gene3D" id="2.60.40.150">
    <property type="entry name" value="C2 domain"/>
    <property type="match status" value="1"/>
</dbReference>
<dbReference type="Proteomes" id="UP000625316">
    <property type="component" value="Unassembled WGS sequence"/>
</dbReference>
<dbReference type="EMBL" id="JADEXQ010000014">
    <property type="protein sequence ID" value="MBE9029321.1"/>
    <property type="molecule type" value="Genomic_DNA"/>
</dbReference>
<accession>A0A928VMD1</accession>
<dbReference type="AlphaFoldDB" id="A0A928VMD1"/>
<organism evidence="3 4">
    <name type="scientific">Romeriopsis navalis LEGE 11480</name>
    <dbReference type="NCBI Taxonomy" id="2777977"/>
    <lineage>
        <taxon>Bacteria</taxon>
        <taxon>Bacillati</taxon>
        <taxon>Cyanobacteriota</taxon>
        <taxon>Cyanophyceae</taxon>
        <taxon>Leptolyngbyales</taxon>
        <taxon>Leptolyngbyaceae</taxon>
        <taxon>Romeriopsis</taxon>
        <taxon>Romeriopsis navalis</taxon>
    </lineage>
</organism>
<evidence type="ECO:0000259" key="2">
    <source>
        <dbReference type="PROSITE" id="PS50004"/>
    </source>
</evidence>
<dbReference type="PROSITE" id="PS50004">
    <property type="entry name" value="C2"/>
    <property type="match status" value="1"/>
</dbReference>
<protein>
    <recommendedName>
        <fullName evidence="2">C2 domain-containing protein</fullName>
    </recommendedName>
</protein>
<reference evidence="3" key="1">
    <citation type="submission" date="2020-10" db="EMBL/GenBank/DDBJ databases">
        <authorList>
            <person name="Castelo-Branco R."/>
            <person name="Eusebio N."/>
            <person name="Adriana R."/>
            <person name="Vieira A."/>
            <person name="Brugerolle De Fraissinette N."/>
            <person name="Rezende De Castro R."/>
            <person name="Schneider M.P."/>
            <person name="Vasconcelos V."/>
            <person name="Leao P.N."/>
        </authorList>
    </citation>
    <scope>NUCLEOTIDE SEQUENCE</scope>
    <source>
        <strain evidence="3">LEGE 11480</strain>
    </source>
</reference>
<name>A0A928VMD1_9CYAN</name>
<feature type="signal peptide" evidence="1">
    <location>
        <begin position="1"/>
        <end position="25"/>
    </location>
</feature>
<dbReference type="SMART" id="SM00239">
    <property type="entry name" value="C2"/>
    <property type="match status" value="1"/>
</dbReference>
<keyword evidence="1" id="KW-0732">Signal</keyword>
<evidence type="ECO:0000313" key="4">
    <source>
        <dbReference type="Proteomes" id="UP000625316"/>
    </source>
</evidence>
<dbReference type="RefSeq" id="WP_264324141.1">
    <property type="nucleotide sequence ID" value="NZ_JADEXQ010000014.1"/>
</dbReference>
<dbReference type="SUPFAM" id="SSF49562">
    <property type="entry name" value="C2 domain (Calcium/lipid-binding domain, CaLB)"/>
    <property type="match status" value="1"/>
</dbReference>